<reference evidence="1 2" key="1">
    <citation type="submission" date="2015-02" db="EMBL/GenBank/DDBJ databases">
        <title>Improved understanding of the partial-nitritation anammox process through 23 genomes representing the majority of the microbial community.</title>
        <authorList>
            <person name="Speth D.R."/>
            <person name="In T Zandt M."/>
            <person name="Guerrero Cruz S."/>
            <person name="Jetten M.S."/>
            <person name="Dutilh B.E."/>
        </authorList>
    </citation>
    <scope>NUCLEOTIDE SEQUENCE [LARGE SCALE GENOMIC DNA]</scope>
    <source>
        <strain evidence="1">OLB20</strain>
    </source>
</reference>
<gene>
    <name evidence="1" type="ORF">TR69_WS6001000413</name>
</gene>
<organism evidence="1 2">
    <name type="scientific">candidate division WS6 bacterium OLB20</name>
    <dbReference type="NCBI Taxonomy" id="1617426"/>
    <lineage>
        <taxon>Bacteria</taxon>
        <taxon>Candidatus Dojkabacteria</taxon>
    </lineage>
</organism>
<sequence length="49" mass="5580">MQRLESNLPDDGSVRAMVVTERQFENMKILVGTKTLQELKVPTGQVLMF</sequence>
<dbReference type="Proteomes" id="UP000070457">
    <property type="component" value="Unassembled WGS sequence"/>
</dbReference>
<dbReference type="EMBL" id="JYNZ01000003">
    <property type="protein sequence ID" value="KXK26410.1"/>
    <property type="molecule type" value="Genomic_DNA"/>
</dbReference>
<comment type="caution">
    <text evidence="1">The sequence shown here is derived from an EMBL/GenBank/DDBJ whole genome shotgun (WGS) entry which is preliminary data.</text>
</comment>
<accession>A0A136LXM2</accession>
<dbReference type="STRING" id="1617426.TR69_WS6001000413"/>
<proteinExistence type="predicted"/>
<evidence type="ECO:0000313" key="1">
    <source>
        <dbReference type="EMBL" id="KXK26410.1"/>
    </source>
</evidence>
<evidence type="ECO:0000313" key="2">
    <source>
        <dbReference type="Proteomes" id="UP000070457"/>
    </source>
</evidence>
<dbReference type="AlphaFoldDB" id="A0A136LXM2"/>
<name>A0A136LXM2_9BACT</name>
<protein>
    <submittedName>
        <fullName evidence="1">Uncharacterized protein</fullName>
    </submittedName>
</protein>